<evidence type="ECO:0000313" key="1">
    <source>
        <dbReference type="EMBL" id="CDW54005.1"/>
    </source>
</evidence>
<dbReference type="STRING" id="36087.A0A077Z5P5"/>
<accession>A0A077Z5P5</accession>
<dbReference type="Proteomes" id="UP000030665">
    <property type="component" value="Unassembled WGS sequence"/>
</dbReference>
<organism evidence="1 2">
    <name type="scientific">Trichuris trichiura</name>
    <name type="common">Whipworm</name>
    <name type="synonym">Trichocephalus trichiurus</name>
    <dbReference type="NCBI Taxonomy" id="36087"/>
    <lineage>
        <taxon>Eukaryota</taxon>
        <taxon>Metazoa</taxon>
        <taxon>Ecdysozoa</taxon>
        <taxon>Nematoda</taxon>
        <taxon>Enoplea</taxon>
        <taxon>Dorylaimia</taxon>
        <taxon>Trichinellida</taxon>
        <taxon>Trichuridae</taxon>
        <taxon>Trichuris</taxon>
    </lineage>
</organism>
<dbReference type="PANTHER" id="PTHR34150:SF4">
    <property type="entry name" value="CHITIN BINDING DOMAIN (CHTBD2) CONTAINING"/>
    <property type="match status" value="1"/>
</dbReference>
<dbReference type="AlphaFoldDB" id="A0A077Z5P5"/>
<dbReference type="PANTHER" id="PTHR34150">
    <property type="entry name" value="PROTEIN CBG08832-RELATED"/>
    <property type="match status" value="1"/>
</dbReference>
<reference evidence="1" key="2">
    <citation type="submission" date="2014-03" db="EMBL/GenBank/DDBJ databases">
        <title>The whipworm genome and dual-species transcriptomics of an intimate host-pathogen interaction.</title>
        <authorList>
            <person name="Foth B.J."/>
            <person name="Tsai I.J."/>
            <person name="Reid A.J."/>
            <person name="Bancroft A.J."/>
            <person name="Nichol S."/>
            <person name="Tracey A."/>
            <person name="Holroyd N."/>
            <person name="Cotton J.A."/>
            <person name="Stanley E.J."/>
            <person name="Zarowiecki M."/>
            <person name="Liu J.Z."/>
            <person name="Huckvale T."/>
            <person name="Cooper P.J."/>
            <person name="Grencis R.K."/>
            <person name="Berriman M."/>
        </authorList>
    </citation>
    <scope>NUCLEOTIDE SEQUENCE [LARGE SCALE GENOMIC DNA]</scope>
</reference>
<proteinExistence type="predicted"/>
<reference evidence="1" key="1">
    <citation type="submission" date="2014-01" db="EMBL/GenBank/DDBJ databases">
        <authorList>
            <person name="Aslett M."/>
        </authorList>
    </citation>
    <scope>NUCLEOTIDE SEQUENCE</scope>
</reference>
<protein>
    <submittedName>
        <fullName evidence="1">Uncharacterized protein</fullName>
    </submittedName>
</protein>
<gene>
    <name evidence="1" type="ORF">TTRE_0000227401</name>
</gene>
<dbReference type="SMART" id="SM00289">
    <property type="entry name" value="WR1"/>
    <property type="match status" value="5"/>
</dbReference>
<evidence type="ECO:0000313" key="2">
    <source>
        <dbReference type="Proteomes" id="UP000030665"/>
    </source>
</evidence>
<name>A0A077Z5P5_TRITR</name>
<dbReference type="OrthoDB" id="5791889at2759"/>
<keyword evidence="2" id="KW-1185">Reference proteome</keyword>
<sequence length="264" mass="29070">MQTKETSFNRTKTTRRQQLRMFLGYCSNGNEAVASCFPNHICGRGYWCDQAVNRCCRPRIININIHFVKGPMDTAATTSAGSLICRDGSPATSKCPTGRCPMGYICSMDRLCCRSGTAASCNFEGEPVGLCYQGMCDAAHYCSKDGYCCPKRPRGPSVGICPDGQTPTSLCLDGLCPTGHECIDGRYCCPFTFYESQMSECPGNVPAVGPCVDGLCPDEFACVNNLCCPVYGEDPWYNWQAPWDRYPKGYARQYANKFAYKGKI</sequence>
<dbReference type="InterPro" id="IPR006150">
    <property type="entry name" value="Cys_repeat_1"/>
</dbReference>
<dbReference type="EMBL" id="HG805877">
    <property type="protein sequence ID" value="CDW54005.1"/>
    <property type="molecule type" value="Genomic_DNA"/>
</dbReference>